<protein>
    <recommendedName>
        <fullName evidence="1">Endonuclease/exonuclease/phosphatase domain-containing protein</fullName>
    </recommendedName>
</protein>
<evidence type="ECO:0000259" key="1">
    <source>
        <dbReference type="Pfam" id="PF03372"/>
    </source>
</evidence>
<evidence type="ECO:0000313" key="3">
    <source>
        <dbReference type="Proteomes" id="UP000821853"/>
    </source>
</evidence>
<sequence>MPRQRTGKPETEPFTIWQWNCQSFGNKKAALQQHIRSSPKKPDIIMLQETVVQDPKLTGYRAHAYTTGRRGVCTFVRKGLTAIEKKTE</sequence>
<dbReference type="AlphaFoldDB" id="A0A9J6FCC7"/>
<dbReference type="GO" id="GO:0003824">
    <property type="term" value="F:catalytic activity"/>
    <property type="evidence" value="ECO:0007669"/>
    <property type="project" value="InterPro"/>
</dbReference>
<name>A0A9J6FCC7_HAELO</name>
<gene>
    <name evidence="2" type="ORF">HPB48_009670</name>
</gene>
<dbReference type="EMBL" id="JABSTR010000001">
    <property type="protein sequence ID" value="KAH9360463.1"/>
    <property type="molecule type" value="Genomic_DNA"/>
</dbReference>
<keyword evidence="3" id="KW-1185">Reference proteome</keyword>
<dbReference type="OrthoDB" id="6538096at2759"/>
<dbReference type="Gene3D" id="3.60.10.10">
    <property type="entry name" value="Endonuclease/exonuclease/phosphatase"/>
    <property type="match status" value="1"/>
</dbReference>
<dbReference type="InterPro" id="IPR036691">
    <property type="entry name" value="Endo/exonu/phosph_ase_sf"/>
</dbReference>
<evidence type="ECO:0000313" key="2">
    <source>
        <dbReference type="EMBL" id="KAH9360463.1"/>
    </source>
</evidence>
<feature type="domain" description="Endonuclease/exonuclease/phosphatase" evidence="1">
    <location>
        <begin position="18"/>
        <end position="83"/>
    </location>
</feature>
<proteinExistence type="predicted"/>
<accession>A0A9J6FCC7</accession>
<dbReference type="VEuPathDB" id="VectorBase:HLOH_044735"/>
<reference evidence="2 3" key="1">
    <citation type="journal article" date="2020" name="Cell">
        <title>Large-Scale Comparative Analyses of Tick Genomes Elucidate Their Genetic Diversity and Vector Capacities.</title>
        <authorList>
            <consortium name="Tick Genome and Microbiome Consortium (TIGMIC)"/>
            <person name="Jia N."/>
            <person name="Wang J."/>
            <person name="Shi W."/>
            <person name="Du L."/>
            <person name="Sun Y."/>
            <person name="Zhan W."/>
            <person name="Jiang J.F."/>
            <person name="Wang Q."/>
            <person name="Zhang B."/>
            <person name="Ji P."/>
            <person name="Bell-Sakyi L."/>
            <person name="Cui X.M."/>
            <person name="Yuan T.T."/>
            <person name="Jiang B.G."/>
            <person name="Yang W.F."/>
            <person name="Lam T.T."/>
            <person name="Chang Q.C."/>
            <person name="Ding S.J."/>
            <person name="Wang X.J."/>
            <person name="Zhu J.G."/>
            <person name="Ruan X.D."/>
            <person name="Zhao L."/>
            <person name="Wei J.T."/>
            <person name="Ye R.Z."/>
            <person name="Que T.C."/>
            <person name="Du C.H."/>
            <person name="Zhou Y.H."/>
            <person name="Cheng J.X."/>
            <person name="Dai P.F."/>
            <person name="Guo W.B."/>
            <person name="Han X.H."/>
            <person name="Huang E.J."/>
            <person name="Li L.F."/>
            <person name="Wei W."/>
            <person name="Gao Y.C."/>
            <person name="Liu J.Z."/>
            <person name="Shao H.Z."/>
            <person name="Wang X."/>
            <person name="Wang C.C."/>
            <person name="Yang T.C."/>
            <person name="Huo Q.B."/>
            <person name="Li W."/>
            <person name="Chen H.Y."/>
            <person name="Chen S.E."/>
            <person name="Zhou L.G."/>
            <person name="Ni X.B."/>
            <person name="Tian J.H."/>
            <person name="Sheng Y."/>
            <person name="Liu T."/>
            <person name="Pan Y.S."/>
            <person name="Xia L.Y."/>
            <person name="Li J."/>
            <person name="Zhao F."/>
            <person name="Cao W.C."/>
        </authorList>
    </citation>
    <scope>NUCLEOTIDE SEQUENCE [LARGE SCALE GENOMIC DNA]</scope>
    <source>
        <strain evidence="2">HaeL-2018</strain>
    </source>
</reference>
<comment type="caution">
    <text evidence="2">The sequence shown here is derived from an EMBL/GenBank/DDBJ whole genome shotgun (WGS) entry which is preliminary data.</text>
</comment>
<dbReference type="Proteomes" id="UP000821853">
    <property type="component" value="Chromosome 1"/>
</dbReference>
<dbReference type="Pfam" id="PF03372">
    <property type="entry name" value="Exo_endo_phos"/>
    <property type="match status" value="1"/>
</dbReference>
<dbReference type="InterPro" id="IPR005135">
    <property type="entry name" value="Endo/exonuclease/phosphatase"/>
</dbReference>
<dbReference type="SUPFAM" id="SSF56219">
    <property type="entry name" value="DNase I-like"/>
    <property type="match status" value="1"/>
</dbReference>
<organism evidence="2 3">
    <name type="scientific">Haemaphysalis longicornis</name>
    <name type="common">Bush tick</name>
    <dbReference type="NCBI Taxonomy" id="44386"/>
    <lineage>
        <taxon>Eukaryota</taxon>
        <taxon>Metazoa</taxon>
        <taxon>Ecdysozoa</taxon>
        <taxon>Arthropoda</taxon>
        <taxon>Chelicerata</taxon>
        <taxon>Arachnida</taxon>
        <taxon>Acari</taxon>
        <taxon>Parasitiformes</taxon>
        <taxon>Ixodida</taxon>
        <taxon>Ixodoidea</taxon>
        <taxon>Ixodidae</taxon>
        <taxon>Haemaphysalinae</taxon>
        <taxon>Haemaphysalis</taxon>
    </lineage>
</organism>